<evidence type="ECO:0000313" key="3">
    <source>
        <dbReference type="Proteomes" id="UP000002280"/>
    </source>
</evidence>
<dbReference type="AlphaFoldDB" id="A0A5F8GLP0"/>
<proteinExistence type="predicted"/>
<feature type="compositionally biased region" description="Basic and acidic residues" evidence="1">
    <location>
        <begin position="145"/>
        <end position="155"/>
    </location>
</feature>
<reference evidence="2 3" key="1">
    <citation type="journal article" date="2007" name="Nature">
        <title>Genome of the marsupial Monodelphis domestica reveals innovation in non-coding sequences.</title>
        <authorList>
            <person name="Mikkelsen T.S."/>
            <person name="Wakefield M.J."/>
            <person name="Aken B."/>
            <person name="Amemiya C.T."/>
            <person name="Chang J.L."/>
            <person name="Duke S."/>
            <person name="Garber M."/>
            <person name="Gentles A.J."/>
            <person name="Goodstadt L."/>
            <person name="Heger A."/>
            <person name="Jurka J."/>
            <person name="Kamal M."/>
            <person name="Mauceli E."/>
            <person name="Searle S.M."/>
            <person name="Sharpe T."/>
            <person name="Baker M.L."/>
            <person name="Batzer M.A."/>
            <person name="Benos P.V."/>
            <person name="Belov K."/>
            <person name="Clamp M."/>
            <person name="Cook A."/>
            <person name="Cuff J."/>
            <person name="Das R."/>
            <person name="Davidow L."/>
            <person name="Deakin J.E."/>
            <person name="Fazzari M.J."/>
            <person name="Glass J.L."/>
            <person name="Grabherr M."/>
            <person name="Greally J.M."/>
            <person name="Gu W."/>
            <person name="Hore T.A."/>
            <person name="Huttley G.A."/>
            <person name="Kleber M."/>
            <person name="Jirtle R.L."/>
            <person name="Koina E."/>
            <person name="Lee J.T."/>
            <person name="Mahony S."/>
            <person name="Marra M.A."/>
            <person name="Miller R.D."/>
            <person name="Nicholls R.D."/>
            <person name="Oda M."/>
            <person name="Papenfuss A.T."/>
            <person name="Parra Z.E."/>
            <person name="Pollock D.D."/>
            <person name="Ray D.A."/>
            <person name="Schein J.E."/>
            <person name="Speed T.P."/>
            <person name="Thompson K."/>
            <person name="VandeBerg J.L."/>
            <person name="Wade C.M."/>
            <person name="Walker J.A."/>
            <person name="Waters P.D."/>
            <person name="Webber C."/>
            <person name="Weidman J.R."/>
            <person name="Xie X."/>
            <person name="Zody M.C."/>
            <person name="Baldwin J."/>
            <person name="Abdouelleil A."/>
            <person name="Abdulkadir J."/>
            <person name="Abebe A."/>
            <person name="Abera B."/>
            <person name="Abreu J."/>
            <person name="Acer S.C."/>
            <person name="Aftuck L."/>
            <person name="Alexander A."/>
            <person name="An P."/>
            <person name="Anderson E."/>
            <person name="Anderson S."/>
            <person name="Arachi H."/>
            <person name="Azer M."/>
            <person name="Bachantsang P."/>
            <person name="Barry A."/>
            <person name="Bayul T."/>
            <person name="Berlin A."/>
            <person name="Bessette D."/>
            <person name="Bloom T."/>
            <person name="Bloom T."/>
            <person name="Boguslavskiy L."/>
            <person name="Bonnet C."/>
            <person name="Boukhgalter B."/>
            <person name="Bourzgui I."/>
            <person name="Brown A."/>
            <person name="Cahill P."/>
            <person name="Channer S."/>
            <person name="Cheshatsang Y."/>
            <person name="Chuda L."/>
            <person name="Citroen M."/>
            <person name="Collymore A."/>
            <person name="Cooke P."/>
            <person name="Costello M."/>
            <person name="D'Aco K."/>
            <person name="Daza R."/>
            <person name="De Haan G."/>
            <person name="DeGray S."/>
            <person name="DeMaso C."/>
            <person name="Dhargay N."/>
            <person name="Dooley K."/>
            <person name="Dooley E."/>
            <person name="Doricent M."/>
            <person name="Dorje P."/>
            <person name="Dorjee K."/>
            <person name="Dupes A."/>
            <person name="Elong R."/>
            <person name="Falk J."/>
            <person name="Farina A."/>
            <person name="Faro S."/>
            <person name="Ferguson D."/>
            <person name="Fisher S."/>
            <person name="Foley C.D."/>
            <person name="Franke A."/>
            <person name="Friedrich D."/>
            <person name="Gadbois L."/>
            <person name="Gearin G."/>
            <person name="Gearin C.R."/>
            <person name="Giannoukos G."/>
            <person name="Goode T."/>
            <person name="Graham J."/>
            <person name="Grandbois E."/>
            <person name="Grewal S."/>
            <person name="Gyaltsen K."/>
            <person name="Hafez N."/>
            <person name="Hagos B."/>
            <person name="Hall J."/>
            <person name="Henson C."/>
            <person name="Hollinger A."/>
            <person name="Honan T."/>
            <person name="Huard M.D."/>
            <person name="Hughes L."/>
            <person name="Hurhula B."/>
            <person name="Husby M.E."/>
            <person name="Kamat A."/>
            <person name="Kanga B."/>
            <person name="Kashin S."/>
            <person name="Khazanovich D."/>
            <person name="Kisner P."/>
            <person name="Lance K."/>
            <person name="Lara M."/>
            <person name="Lee W."/>
            <person name="Lennon N."/>
            <person name="Letendre F."/>
            <person name="LeVine R."/>
            <person name="Lipovsky A."/>
            <person name="Liu X."/>
            <person name="Liu J."/>
            <person name="Liu S."/>
            <person name="Lokyitsang T."/>
            <person name="Lokyitsang Y."/>
            <person name="Lubonja R."/>
            <person name="Lui A."/>
            <person name="MacDonald P."/>
            <person name="Magnisalis V."/>
            <person name="Maru K."/>
            <person name="Matthews C."/>
            <person name="McCusker W."/>
            <person name="McDonough S."/>
            <person name="Mehta T."/>
            <person name="Meldrim J."/>
            <person name="Meneus L."/>
            <person name="Mihai O."/>
            <person name="Mihalev A."/>
            <person name="Mihova T."/>
            <person name="Mittelman R."/>
            <person name="Mlenga V."/>
            <person name="Montmayeur A."/>
            <person name="Mulrain L."/>
            <person name="Navidi A."/>
            <person name="Naylor J."/>
            <person name="Negash T."/>
            <person name="Nguyen T."/>
            <person name="Nguyen N."/>
            <person name="Nicol R."/>
            <person name="Norbu C."/>
            <person name="Norbu N."/>
            <person name="Novod N."/>
            <person name="O'Neill B."/>
            <person name="Osman S."/>
            <person name="Markiewicz E."/>
            <person name="Oyono O.L."/>
            <person name="Patti C."/>
            <person name="Phunkhang P."/>
            <person name="Pierre F."/>
            <person name="Priest M."/>
            <person name="Raghuraman S."/>
            <person name="Rege F."/>
            <person name="Reyes R."/>
            <person name="Rise C."/>
            <person name="Rogov P."/>
            <person name="Ross K."/>
            <person name="Ryan E."/>
            <person name="Settipalli S."/>
            <person name="Shea T."/>
            <person name="Sherpa N."/>
            <person name="Shi L."/>
            <person name="Shih D."/>
            <person name="Sparrow T."/>
            <person name="Spaulding J."/>
            <person name="Stalker J."/>
            <person name="Stange-Thomann N."/>
            <person name="Stavropoulos S."/>
            <person name="Stone C."/>
            <person name="Strader C."/>
            <person name="Tesfaye S."/>
            <person name="Thomson T."/>
            <person name="Thoulutsang Y."/>
            <person name="Thoulutsang D."/>
            <person name="Topham K."/>
            <person name="Topping I."/>
            <person name="Tsamla T."/>
            <person name="Vassiliev H."/>
            <person name="Vo A."/>
            <person name="Wangchuk T."/>
            <person name="Wangdi T."/>
            <person name="Weiand M."/>
            <person name="Wilkinson J."/>
            <person name="Wilson A."/>
            <person name="Yadav S."/>
            <person name="Young G."/>
            <person name="Yu Q."/>
            <person name="Zembek L."/>
            <person name="Zhong D."/>
            <person name="Zimmer A."/>
            <person name="Zwirko Z."/>
            <person name="Jaffe D.B."/>
            <person name="Alvarez P."/>
            <person name="Brockman W."/>
            <person name="Butler J."/>
            <person name="Chin C."/>
            <person name="Gnerre S."/>
            <person name="MacCallum I."/>
            <person name="Graves J.A."/>
            <person name="Ponting C.P."/>
            <person name="Breen M."/>
            <person name="Samollow P.B."/>
            <person name="Lander E.S."/>
            <person name="Lindblad-Toh K."/>
        </authorList>
    </citation>
    <scope>NUCLEOTIDE SEQUENCE [LARGE SCALE GENOMIC DNA]</scope>
</reference>
<dbReference type="InParanoid" id="A0A5F8GLP0"/>
<evidence type="ECO:0000313" key="2">
    <source>
        <dbReference type="Ensembl" id="ENSMODP00000048435.1"/>
    </source>
</evidence>
<protein>
    <submittedName>
        <fullName evidence="2">Uncharacterized protein</fullName>
    </submittedName>
</protein>
<dbReference type="Ensembl" id="ENSMODT00000082183.1">
    <property type="protein sequence ID" value="ENSMODP00000048435.1"/>
    <property type="gene ID" value="ENSMODG00000047891.1"/>
</dbReference>
<accession>A0A5F8GLP0</accession>
<dbReference type="Proteomes" id="UP000002280">
    <property type="component" value="Chromosome X"/>
</dbReference>
<organism evidence="2 3">
    <name type="scientific">Monodelphis domestica</name>
    <name type="common">Gray short-tailed opossum</name>
    <dbReference type="NCBI Taxonomy" id="13616"/>
    <lineage>
        <taxon>Eukaryota</taxon>
        <taxon>Metazoa</taxon>
        <taxon>Chordata</taxon>
        <taxon>Craniata</taxon>
        <taxon>Vertebrata</taxon>
        <taxon>Euteleostomi</taxon>
        <taxon>Mammalia</taxon>
        <taxon>Metatheria</taxon>
        <taxon>Didelphimorphia</taxon>
        <taxon>Didelphidae</taxon>
        <taxon>Monodelphis</taxon>
    </lineage>
</organism>
<dbReference type="Bgee" id="ENSMODG00000047891">
    <property type="expression patterns" value="Expressed in cerebellum and 8 other cell types or tissues"/>
</dbReference>
<evidence type="ECO:0000256" key="1">
    <source>
        <dbReference type="SAM" id="MobiDB-lite"/>
    </source>
</evidence>
<keyword evidence="3" id="KW-1185">Reference proteome</keyword>
<sequence length="166" mass="18268">MNSYLVESAIGAPDFHHQFLHLPVAPSRTGARHREPEGEGRGQEEAGEREGRPRCHWRLPLVPLPPHGRPSRTRACRAAEQPGREAAGGRAGRRRRHCGRLPGFVEAPPPPSRSLARTFARSLARSLSLSRSLLSFAPLLTGNEMKPKGTKRADRAVGLSRSECKH</sequence>
<name>A0A5F8GLP0_MONDO</name>
<reference evidence="2" key="3">
    <citation type="submission" date="2025-09" db="UniProtKB">
        <authorList>
            <consortium name="Ensembl"/>
        </authorList>
    </citation>
    <scope>IDENTIFICATION</scope>
</reference>
<reference evidence="2" key="2">
    <citation type="submission" date="2025-08" db="UniProtKB">
        <authorList>
            <consortium name="Ensembl"/>
        </authorList>
    </citation>
    <scope>IDENTIFICATION</scope>
</reference>
<feature type="compositionally biased region" description="Basic and acidic residues" evidence="1">
    <location>
        <begin position="32"/>
        <end position="53"/>
    </location>
</feature>
<feature type="region of interest" description="Disordered" evidence="1">
    <location>
        <begin position="25"/>
        <end position="112"/>
    </location>
</feature>
<feature type="region of interest" description="Disordered" evidence="1">
    <location>
        <begin position="141"/>
        <end position="166"/>
    </location>
</feature>